<dbReference type="Gene3D" id="3.40.50.150">
    <property type="entry name" value="Vaccinia Virus protein VP39"/>
    <property type="match status" value="1"/>
</dbReference>
<name>A0AB34J1R5_PRYPA</name>
<evidence type="ECO:0008006" key="3">
    <source>
        <dbReference type="Google" id="ProtNLM"/>
    </source>
</evidence>
<gene>
    <name evidence="1" type="ORF">AB1Y20_006099</name>
</gene>
<keyword evidence="2" id="KW-1185">Reference proteome</keyword>
<organism evidence="1 2">
    <name type="scientific">Prymnesium parvum</name>
    <name type="common">Toxic golden alga</name>
    <dbReference type="NCBI Taxonomy" id="97485"/>
    <lineage>
        <taxon>Eukaryota</taxon>
        <taxon>Haptista</taxon>
        <taxon>Haptophyta</taxon>
        <taxon>Prymnesiophyceae</taxon>
        <taxon>Prymnesiales</taxon>
        <taxon>Prymnesiaceae</taxon>
        <taxon>Prymnesium</taxon>
    </lineage>
</organism>
<dbReference type="SUPFAM" id="SSF53335">
    <property type="entry name" value="S-adenosyl-L-methionine-dependent methyltransferases"/>
    <property type="match status" value="1"/>
</dbReference>
<evidence type="ECO:0000313" key="1">
    <source>
        <dbReference type="EMBL" id="KAL1511294.1"/>
    </source>
</evidence>
<dbReference type="AlphaFoldDB" id="A0AB34J1R5"/>
<dbReference type="EMBL" id="JBGBPQ010000014">
    <property type="protein sequence ID" value="KAL1511294.1"/>
    <property type="molecule type" value="Genomic_DNA"/>
</dbReference>
<protein>
    <recommendedName>
        <fullName evidence="3">Methyltransferase FkbM domain-containing protein</fullName>
    </recommendedName>
</protein>
<reference evidence="1 2" key="1">
    <citation type="journal article" date="2024" name="Science">
        <title>Giant polyketide synthase enzymes in the biosynthesis of giant marine polyether toxins.</title>
        <authorList>
            <person name="Fallon T.R."/>
            <person name="Shende V.V."/>
            <person name="Wierzbicki I.H."/>
            <person name="Pendleton A.L."/>
            <person name="Watervoot N.F."/>
            <person name="Auber R.P."/>
            <person name="Gonzalez D.J."/>
            <person name="Wisecaver J.H."/>
            <person name="Moore B.S."/>
        </authorList>
    </citation>
    <scope>NUCLEOTIDE SEQUENCE [LARGE SCALE GENOMIC DNA]</scope>
    <source>
        <strain evidence="1 2">12B1</strain>
    </source>
</reference>
<dbReference type="InterPro" id="IPR029063">
    <property type="entry name" value="SAM-dependent_MTases_sf"/>
</dbReference>
<dbReference type="Proteomes" id="UP001515480">
    <property type="component" value="Unassembled WGS sequence"/>
</dbReference>
<accession>A0AB34J1R5</accession>
<comment type="caution">
    <text evidence="1">The sequence shown here is derived from an EMBL/GenBank/DDBJ whole genome shotgun (WGS) entry which is preliminary data.</text>
</comment>
<sequence>MQRRPAVLEYLASAAAGALLITAFYHVTAPPPPPALAASCSPPREDYERSYAAPRYFPFPPFRIVLETSPGECDLGAPAYNGSRRSTRAERQAHCRSFERGGEMMPEPFVVQVIASFLAHCPYTPAGCIAVDVGGNLGIHTAYMASLGARVDVVEPAVDLVAAIGATVRANCWGGRVAVHANGITARAADEGRAAGFAGGWRLDDRAGARRRRHEMTLLALPTLLRKRRVDLLKIDIDNSAIEMELLVELERMTAVGEADVRAFVVEVSASSARDGRAKPLARVLSRLQQQHGYHAYRLAHHLHTMDNLEPYYSPCYGARAIKYMLHIRPLRPQQWMQLLQTRRDLALGRSDTSSYVFTKEAVGQGAEANWNSASMDKTMPRAWREARCGAGSDGLPLAKGRGS</sequence>
<evidence type="ECO:0000313" key="2">
    <source>
        <dbReference type="Proteomes" id="UP001515480"/>
    </source>
</evidence>
<proteinExistence type="predicted"/>